<feature type="region of interest" description="Disordered" evidence="1">
    <location>
        <begin position="1"/>
        <end position="62"/>
    </location>
</feature>
<proteinExistence type="predicted"/>
<sequence>MASQSRSRQQSQSQSRSRSAAISQALSQSVAQSEDSRSAEASQSQNQTPRPTVTSTASLSEGSALARPTHFKRFSVSAAKKLGLYRKPTFTAANRLTWYAKQPRSRQPQFVVIGVATSKYGVLRYHVRDVNHHSKTYGMTGYITARHAFVKRTYHTQVDRIKTITVINPRGINSYRTAKLTGKVAHYRQGQQLKIKRIVTHHLTTRYQLTNGRYITTNKQFVYAGRLKYPRRLTVTYGANLYRDVNFQSSTARHYARHQTIKVLGWNYSNNGTLRYRVSGGYVTANHHDVNASQQHLLAGERLQ</sequence>
<feature type="compositionally biased region" description="Polar residues" evidence="1">
    <location>
        <begin position="39"/>
        <end position="61"/>
    </location>
</feature>
<feature type="compositionally biased region" description="Low complexity" evidence="1">
    <location>
        <begin position="1"/>
        <end position="33"/>
    </location>
</feature>
<protein>
    <recommendedName>
        <fullName evidence="2">DUF5776 domain-containing protein</fullName>
    </recommendedName>
</protein>
<evidence type="ECO:0000313" key="3">
    <source>
        <dbReference type="EMBL" id="GEO72104.1"/>
    </source>
</evidence>
<feature type="domain" description="DUF5776" evidence="2">
    <location>
        <begin position="155"/>
        <end position="222"/>
    </location>
</feature>
<comment type="caution">
    <text evidence="3">The sequence shown here is derived from an EMBL/GenBank/DDBJ whole genome shotgun (WGS) entry which is preliminary data.</text>
</comment>
<keyword evidence="4" id="KW-1185">Reference proteome</keyword>
<reference evidence="3 4" key="1">
    <citation type="submission" date="2019-07" db="EMBL/GenBank/DDBJ databases">
        <title>Whole genome shotgun sequence of Lactobacillus zymae NBRC 107157.</title>
        <authorList>
            <person name="Hosoyama A."/>
            <person name="Uohara A."/>
            <person name="Ohji S."/>
            <person name="Ichikawa N."/>
        </authorList>
    </citation>
    <scope>NUCLEOTIDE SEQUENCE [LARGE SCALE GENOMIC DNA]</scope>
    <source>
        <strain evidence="3 4">NBRC 107157</strain>
    </source>
</reference>
<gene>
    <name evidence="3" type="ORF">LZY01_12720</name>
</gene>
<dbReference type="Proteomes" id="UP000321794">
    <property type="component" value="Unassembled WGS sequence"/>
</dbReference>
<evidence type="ECO:0000256" key="1">
    <source>
        <dbReference type="SAM" id="MobiDB-lite"/>
    </source>
</evidence>
<evidence type="ECO:0000313" key="4">
    <source>
        <dbReference type="Proteomes" id="UP000321794"/>
    </source>
</evidence>
<name>A0ABQ0WW70_9LACO</name>
<dbReference type="Pfam" id="PF19087">
    <property type="entry name" value="DUF5776"/>
    <property type="match status" value="2"/>
</dbReference>
<accession>A0ABQ0WW70</accession>
<dbReference type="EMBL" id="BJZK01000013">
    <property type="protein sequence ID" value="GEO72104.1"/>
    <property type="molecule type" value="Genomic_DNA"/>
</dbReference>
<feature type="domain" description="DUF5776" evidence="2">
    <location>
        <begin position="230"/>
        <end position="288"/>
    </location>
</feature>
<dbReference type="InterPro" id="IPR044081">
    <property type="entry name" value="DUF5776"/>
</dbReference>
<evidence type="ECO:0000259" key="2">
    <source>
        <dbReference type="Pfam" id="PF19087"/>
    </source>
</evidence>
<organism evidence="3 4">
    <name type="scientific">Levilactobacillus zymae</name>
    <dbReference type="NCBI Taxonomy" id="267363"/>
    <lineage>
        <taxon>Bacteria</taxon>
        <taxon>Bacillati</taxon>
        <taxon>Bacillota</taxon>
        <taxon>Bacilli</taxon>
        <taxon>Lactobacillales</taxon>
        <taxon>Lactobacillaceae</taxon>
        <taxon>Levilactobacillus</taxon>
    </lineage>
</organism>